<dbReference type="STRING" id="655863.F0X8J8"/>
<dbReference type="GO" id="GO:0005634">
    <property type="term" value="C:nucleus"/>
    <property type="evidence" value="ECO:0007669"/>
    <property type="project" value="TreeGrafter"/>
</dbReference>
<feature type="compositionally biased region" description="Basic and acidic residues" evidence="1">
    <location>
        <begin position="646"/>
        <end position="661"/>
    </location>
</feature>
<feature type="transmembrane region" description="Helical" evidence="2">
    <location>
        <begin position="986"/>
        <end position="1006"/>
    </location>
</feature>
<dbReference type="Gene3D" id="3.90.470.20">
    <property type="entry name" value="4'-phosphopantetheinyl transferase domain"/>
    <property type="match status" value="1"/>
</dbReference>
<dbReference type="GO" id="GO:0000287">
    <property type="term" value="F:magnesium ion binding"/>
    <property type="evidence" value="ECO:0007669"/>
    <property type="project" value="InterPro"/>
</dbReference>
<dbReference type="CDD" id="cd09998">
    <property type="entry name" value="HDAC_Hos3"/>
    <property type="match status" value="1"/>
</dbReference>
<dbReference type="Gene3D" id="3.40.800.20">
    <property type="entry name" value="Histone deacetylase domain"/>
    <property type="match status" value="1"/>
</dbReference>
<feature type="compositionally biased region" description="Low complexity" evidence="1">
    <location>
        <begin position="698"/>
        <end position="712"/>
    </location>
</feature>
<feature type="transmembrane region" description="Helical" evidence="2">
    <location>
        <begin position="1121"/>
        <end position="1141"/>
    </location>
</feature>
<dbReference type="SUPFAM" id="SSF52768">
    <property type="entry name" value="Arginase/deacetylase"/>
    <property type="match status" value="1"/>
</dbReference>
<dbReference type="GeneID" id="25977231"/>
<dbReference type="SUPFAM" id="SSF56214">
    <property type="entry name" value="4'-phosphopantetheinyl transferase"/>
    <property type="match status" value="1"/>
</dbReference>
<dbReference type="PANTHER" id="PTHR47558:SF1">
    <property type="entry name" value="HISTONE DEACETYLASE HOS3"/>
    <property type="match status" value="1"/>
</dbReference>
<organism evidence="5">
    <name type="scientific">Grosmannia clavigera (strain kw1407 / UAMH 11150)</name>
    <name type="common">Blue stain fungus</name>
    <name type="synonym">Graphiocladiella clavigera</name>
    <dbReference type="NCBI Taxonomy" id="655863"/>
    <lineage>
        <taxon>Eukaryota</taxon>
        <taxon>Fungi</taxon>
        <taxon>Dikarya</taxon>
        <taxon>Ascomycota</taxon>
        <taxon>Pezizomycotina</taxon>
        <taxon>Sordariomycetes</taxon>
        <taxon>Sordariomycetidae</taxon>
        <taxon>Ophiostomatales</taxon>
        <taxon>Ophiostomataceae</taxon>
        <taxon>Leptographium</taxon>
    </lineage>
</organism>
<feature type="transmembrane region" description="Helical" evidence="2">
    <location>
        <begin position="1055"/>
        <end position="1075"/>
    </location>
</feature>
<feature type="compositionally biased region" description="Basic and acidic residues" evidence="1">
    <location>
        <begin position="825"/>
        <end position="846"/>
    </location>
</feature>
<dbReference type="InterPro" id="IPR037143">
    <property type="entry name" value="4-PPantetheinyl_Trfase_dom_sf"/>
</dbReference>
<protein>
    <submittedName>
        <fullName evidence="4">Histone deacetylase</fullName>
    </submittedName>
</protein>
<feature type="transmembrane region" description="Helical" evidence="2">
    <location>
        <begin position="1153"/>
        <end position="1175"/>
    </location>
</feature>
<dbReference type="InterPro" id="IPR023801">
    <property type="entry name" value="His_deacetylse_dom"/>
</dbReference>
<dbReference type="GO" id="GO:0010468">
    <property type="term" value="P:regulation of gene expression"/>
    <property type="evidence" value="ECO:0007669"/>
    <property type="project" value="UniProtKB-ARBA"/>
</dbReference>
<accession>F0X8J8</accession>
<gene>
    <name evidence="4" type="ORF">CMQ_4061</name>
</gene>
<dbReference type="InterPro" id="IPR013920">
    <property type="entry name" value="DUF1774_fun"/>
</dbReference>
<keyword evidence="5" id="KW-1185">Reference proteome</keyword>
<feature type="domain" description="Histone deacetylase" evidence="3">
    <location>
        <begin position="271"/>
        <end position="639"/>
    </location>
</feature>
<feature type="region of interest" description="Disordered" evidence="1">
    <location>
        <begin position="102"/>
        <end position="155"/>
    </location>
</feature>
<dbReference type="Proteomes" id="UP000007796">
    <property type="component" value="Unassembled WGS sequence"/>
</dbReference>
<feature type="transmembrane region" description="Helical" evidence="2">
    <location>
        <begin position="1027"/>
        <end position="1043"/>
    </location>
</feature>
<feature type="transmembrane region" description="Helical" evidence="2">
    <location>
        <begin position="1206"/>
        <end position="1225"/>
    </location>
</feature>
<dbReference type="InterPro" id="IPR037138">
    <property type="entry name" value="His_deacetylse_dom_sf"/>
</dbReference>
<dbReference type="EMBL" id="GL629735">
    <property type="protein sequence ID" value="EFX05992.1"/>
    <property type="molecule type" value="Genomic_DNA"/>
</dbReference>
<keyword evidence="2" id="KW-0472">Membrane</keyword>
<proteinExistence type="predicted"/>
<dbReference type="PRINTS" id="PR01270">
    <property type="entry name" value="HDASUPER"/>
</dbReference>
<dbReference type="InterPro" id="IPR000286">
    <property type="entry name" value="HDACs"/>
</dbReference>
<dbReference type="InParanoid" id="F0X8J8"/>
<feature type="compositionally biased region" description="Low complexity" evidence="1">
    <location>
        <begin position="55"/>
        <end position="75"/>
    </location>
</feature>
<feature type="region of interest" description="Disordered" evidence="1">
    <location>
        <begin position="878"/>
        <end position="898"/>
    </location>
</feature>
<dbReference type="Pfam" id="PF00850">
    <property type="entry name" value="Hist_deacetyl"/>
    <property type="match status" value="1"/>
</dbReference>
<dbReference type="InterPro" id="IPR023696">
    <property type="entry name" value="Ureohydrolase_dom_sf"/>
</dbReference>
<feature type="region of interest" description="Disordered" evidence="1">
    <location>
        <begin position="640"/>
        <end position="846"/>
    </location>
</feature>
<feature type="compositionally biased region" description="Polar residues" evidence="1">
    <location>
        <begin position="102"/>
        <end position="125"/>
    </location>
</feature>
<feature type="compositionally biased region" description="Basic and acidic residues" evidence="1">
    <location>
        <begin position="878"/>
        <end position="891"/>
    </location>
</feature>
<dbReference type="Pfam" id="PF08611">
    <property type="entry name" value="DUF1774"/>
    <property type="match status" value="1"/>
</dbReference>
<dbReference type="GO" id="GO:0004407">
    <property type="term" value="F:histone deacetylase activity"/>
    <property type="evidence" value="ECO:0007669"/>
    <property type="project" value="TreeGrafter"/>
</dbReference>
<evidence type="ECO:0000313" key="4">
    <source>
        <dbReference type="EMBL" id="EFX05992.1"/>
    </source>
</evidence>
<evidence type="ECO:0000256" key="2">
    <source>
        <dbReference type="SAM" id="Phobius"/>
    </source>
</evidence>
<feature type="compositionally biased region" description="Low complexity" evidence="1">
    <location>
        <begin position="140"/>
        <end position="154"/>
    </location>
</feature>
<name>F0X8J8_GROCL</name>
<sequence>MSSQSTPLRRRPSTNDDLAQSMRHLSLAAKPPAKPPTTRSPSAASMASVGGRAYRSPSVASSRGGGAASAMAQRSPLLGSGRESRAGAATPTLLRKASLNSLHGANGKTSSANLRASSCSPAPTQRRSPSGRSAGGRSPGGLSANGSSSSFFEPLPEEPTAEFIAQQHFEAELTRHAADLRQPLAAPGHTDTVVVLQDSCYGHRFARPRTSRAGLNTIVERPERLQACVVGVSAAYVRLGGRHAGGAHMPHPRRNGGAIASVPFHIRKTTRQLPLQSAAVTNVHGAKWMDELRLLCESAEAKLALNGKELQREGSSSSDTPEKLHEGDLYLCAESLDALQGALGGVCEAVDAVFGGSPPLTQDELGGLGLGLALPTENHNTGPKRAFVGIRPPGHHCSATWPSGFCWINNVHVGIMHAMLTHGLTHAAIVDFDLHHGDGSQAVAWQHNARGVESGQRGGSSSGSGSSSAAATWKKASIGYFSLHDINSFPCESGDGDKVKNASICLENAHGQNVWNVHLERWKTEAEFWRLYETKYVVLLDRVRAFLRGQTAQRTDDRAGGEPKAAIFISAGFDASEWETPGMQRHEVNVPTEFYARFTRDIVRLADEEGTSADGRVISVLEGGYSNRALISGVLSHLSGSHRGHDRAAGTTDRRTRGREPADDDVLIADDGVQGQGSNAARPAQRIRAGSHVRPGDVADVATTNTTATRGVVDGGHARAQQAVDSVGPVDDELYGRGADSRDAAAARRRRRGGTVDRSTDEDVTAGTTAGEAVWHRQRGGNDDTRSTQTAGATAQRGVRDGQQQQQQWRYSRVACPQDATGDGNGRDNDDRWKTGDVGRSEDDSNECHECYYRHQKKQHVGAQWPDDVHVFKPADERHAADQDQRGHDGTARGSRGSRKDQTRWRWCSYLLDHHGRVAPADAQHRGGQHDDGHKLTVAVSNATCRSAPVYGHVDDPVCAKAKPTMPFSSYNPFAYRDVRSHRELVSYRVLTLASWALAVALSIYYSVRSPHGHGSHRIADQNHRHLTGFTLNMVIVYVYWAGLFTSQAGYINRLFSSTASTSAVAAAVGSHFILNNLLHSAFVMLFVTGHFVLAEIVLAANFINLSTLSMRHPLASHPLALVHLPTVAGPLAWTFVALFWNGAIAVPHAHSLFARVTANIFVWSILGYGLLFILLGDISMGFLLSVLAAALGVGQFFIQFIALQWIFAFSIMATLFVATFAIAVPQWTGSGDNILAVVVNEDTERAPLLNDSPTPSTEWTASTAPPIRRFPFPSLHVGTDICDVTRIYALLDDGSCAGRAAPLSRGLPSQTRAARLVRRLLTAQELPPPQPRTGGLLPTLPSSSSSAGLLAWLLAGHVTSTSTSKSTDTKRPRDPTLWKAAQFLAGRFAAKEAAIKAHPHLSLTFHQIRIVRAKDTENNGSGPPVALIQLPPCAHTGTAPVEQEARLSISHDGTYATAVCIGFQDSLVDQQHSL</sequence>
<keyword evidence="2" id="KW-1133">Transmembrane helix</keyword>
<feature type="region of interest" description="Disordered" evidence="1">
    <location>
        <begin position="1"/>
        <end position="88"/>
    </location>
</feature>
<dbReference type="HOGENOM" id="CLU_249973_0_0_1"/>
<keyword evidence="2" id="KW-0812">Transmembrane</keyword>
<evidence type="ECO:0000313" key="5">
    <source>
        <dbReference type="Proteomes" id="UP000007796"/>
    </source>
</evidence>
<dbReference type="GO" id="GO:0008897">
    <property type="term" value="F:holo-[acyl-carrier-protein] synthase activity"/>
    <property type="evidence" value="ECO:0007669"/>
    <property type="project" value="InterPro"/>
</dbReference>
<dbReference type="RefSeq" id="XP_014175474.1">
    <property type="nucleotide sequence ID" value="XM_014319999.1"/>
</dbReference>
<dbReference type="FunFam" id="3.40.800.20:FF:000011">
    <property type="entry name" value="Histone deacetylase HOS3"/>
    <property type="match status" value="1"/>
</dbReference>
<feature type="transmembrane region" description="Helical" evidence="2">
    <location>
        <begin position="1181"/>
        <end position="1199"/>
    </location>
</feature>
<dbReference type="OrthoDB" id="5232919at2759"/>
<dbReference type="InterPro" id="IPR053244">
    <property type="entry name" value="HDAC_HD_type_1"/>
</dbReference>
<dbReference type="PANTHER" id="PTHR47558">
    <property type="entry name" value="HISTONE DEACETYLASE HOS3"/>
    <property type="match status" value="1"/>
</dbReference>
<dbReference type="eggNOG" id="KOG1343">
    <property type="taxonomic scope" value="Eukaryota"/>
</dbReference>
<feature type="transmembrane region" description="Helical" evidence="2">
    <location>
        <begin position="1082"/>
        <end position="1101"/>
    </location>
</feature>
<feature type="compositionally biased region" description="Low complexity" evidence="1">
    <location>
        <begin position="25"/>
        <end position="48"/>
    </location>
</feature>
<evidence type="ECO:0000259" key="3">
    <source>
        <dbReference type="Pfam" id="PF00850"/>
    </source>
</evidence>
<evidence type="ECO:0000256" key="1">
    <source>
        <dbReference type="SAM" id="MobiDB-lite"/>
    </source>
</evidence>
<reference evidence="4 5" key="1">
    <citation type="journal article" date="2011" name="Proc. Natl. Acad. Sci. U.S.A.">
        <title>Genome and transcriptome analyses of the mountain pine beetle-fungal symbiont Grosmannia clavigera, a lodgepole pine pathogen.</title>
        <authorList>
            <person name="DiGuistini S."/>
            <person name="Wang Y."/>
            <person name="Liao N.Y."/>
            <person name="Taylor G."/>
            <person name="Tanguay P."/>
            <person name="Feau N."/>
            <person name="Henrissat B."/>
            <person name="Chan S.K."/>
            <person name="Hesse-Orce U."/>
            <person name="Alamouti S.M."/>
            <person name="Tsui C.K.M."/>
            <person name="Docking R.T."/>
            <person name="Levasseur A."/>
            <person name="Haridas S."/>
            <person name="Robertson G."/>
            <person name="Birol I."/>
            <person name="Holt R.A."/>
            <person name="Marra M.A."/>
            <person name="Hamelin R.C."/>
            <person name="Hirst M."/>
            <person name="Jones S.J.M."/>
            <person name="Bohlmann J."/>
            <person name="Breuil C."/>
        </authorList>
    </citation>
    <scope>NUCLEOTIDE SEQUENCE [LARGE SCALE GENOMIC DNA]</scope>
    <source>
        <strain evidence="5">kw1407 / UAMH 11150</strain>
    </source>
</reference>